<dbReference type="PANTHER" id="PTHR34297">
    <property type="entry name" value="HYPOTHETICAL CYTOSOLIC PROTEIN-RELATED"/>
    <property type="match status" value="1"/>
</dbReference>
<keyword evidence="3" id="KW-1185">Reference proteome</keyword>
<dbReference type="EMBL" id="CP023697">
    <property type="protein sequence ID" value="QEV08284.1"/>
    <property type="molecule type" value="Genomic_DNA"/>
</dbReference>
<dbReference type="Pfam" id="PF03780">
    <property type="entry name" value="Asp23"/>
    <property type="match status" value="1"/>
</dbReference>
<reference evidence="2 3" key="1">
    <citation type="submission" date="2017-09" db="EMBL/GenBank/DDBJ databases">
        <authorList>
            <person name="Lee N."/>
            <person name="Cho B.-K."/>
        </authorList>
    </citation>
    <scope>NUCLEOTIDE SEQUENCE [LARGE SCALE GENOMIC DNA]</scope>
    <source>
        <strain evidence="2 3">ATCC 13879</strain>
    </source>
</reference>
<organism evidence="2 3">
    <name type="scientific">Streptomyces prasinus</name>
    <dbReference type="NCBI Taxonomy" id="67345"/>
    <lineage>
        <taxon>Bacteria</taxon>
        <taxon>Bacillati</taxon>
        <taxon>Actinomycetota</taxon>
        <taxon>Actinomycetes</taxon>
        <taxon>Kitasatosporales</taxon>
        <taxon>Streptomycetaceae</taxon>
        <taxon>Streptomyces</taxon>
    </lineage>
</organism>
<evidence type="ECO:0000313" key="2">
    <source>
        <dbReference type="EMBL" id="QEV08284.1"/>
    </source>
</evidence>
<evidence type="ECO:0000313" key="3">
    <source>
        <dbReference type="Proteomes" id="UP000326041"/>
    </source>
</evidence>
<sequence>MSLLRVRAFEVRERRAAVAPDVVDYGVSIVDVTGDVRTDVISAVERMTGLEVGEVNIAVADVRLPTRRRSPSRRRAA</sequence>
<dbReference type="InterPro" id="IPR005531">
    <property type="entry name" value="Asp23"/>
</dbReference>
<dbReference type="Proteomes" id="UP000326041">
    <property type="component" value="Chromosome"/>
</dbReference>
<dbReference type="PANTHER" id="PTHR34297:SF3">
    <property type="entry name" value="ALKALINE SHOCK PROTEIN 23"/>
    <property type="match status" value="1"/>
</dbReference>
<proteinExistence type="inferred from homology"/>
<comment type="similarity">
    <text evidence="1">Belongs to the asp23 family.</text>
</comment>
<accession>A0ABX6B0L9</accession>
<evidence type="ECO:0000256" key="1">
    <source>
        <dbReference type="ARBA" id="ARBA00005721"/>
    </source>
</evidence>
<gene>
    <name evidence="2" type="ORF">CP972_24015</name>
</gene>
<name>A0ABX6B0L9_9ACTN</name>
<protein>
    <submittedName>
        <fullName evidence="2">Asp23/Gls24 family envelope stress response protein</fullName>
    </submittedName>
</protein>